<gene>
    <name evidence="6" type="ORF">XJ44_06040</name>
</gene>
<keyword evidence="1 4" id="KW-0812">Transmembrane</keyword>
<dbReference type="PROSITE" id="PS50850">
    <property type="entry name" value="MFS"/>
    <property type="match status" value="1"/>
</dbReference>
<reference evidence="6 7" key="1">
    <citation type="submission" date="2015-06" db="EMBL/GenBank/DDBJ databases">
        <title>Genome sequencing of Thermotogales isolates from hydrothermal vents.</title>
        <authorList>
            <person name="Haverkamp T.H."/>
            <person name="Kublanov I.V."/>
            <person name="Nesbo C.L."/>
        </authorList>
    </citation>
    <scope>NUCLEOTIDE SEQUENCE [LARGE SCALE GENOMIC DNA]</scope>
    <source>
        <strain evidence="7">ik275mar</strain>
    </source>
</reference>
<keyword evidence="2 4" id="KW-1133">Transmembrane helix</keyword>
<feature type="transmembrane region" description="Helical" evidence="4">
    <location>
        <begin position="391"/>
        <end position="410"/>
    </location>
</feature>
<feature type="transmembrane region" description="Helical" evidence="4">
    <location>
        <begin position="138"/>
        <end position="157"/>
    </location>
</feature>
<evidence type="ECO:0000313" key="7">
    <source>
        <dbReference type="Proteomes" id="UP000242616"/>
    </source>
</evidence>
<dbReference type="InterPro" id="IPR011701">
    <property type="entry name" value="MFS"/>
</dbReference>
<feature type="domain" description="Major facilitator superfamily (MFS) profile" evidence="5">
    <location>
        <begin position="6"/>
        <end position="414"/>
    </location>
</feature>
<keyword evidence="7" id="KW-1185">Reference proteome</keyword>
<dbReference type="PANTHER" id="PTHR23528:SF1">
    <property type="entry name" value="MAJOR FACILITATOR SUPERFAMILY (MFS) PROFILE DOMAIN-CONTAINING PROTEIN"/>
    <property type="match status" value="1"/>
</dbReference>
<dbReference type="Proteomes" id="UP000242616">
    <property type="component" value="Unassembled WGS sequence"/>
</dbReference>
<comment type="caution">
    <text evidence="6">The sequence shown here is derived from an EMBL/GenBank/DDBJ whole genome shotgun (WGS) entry which is preliminary data.</text>
</comment>
<feature type="transmembrane region" description="Helical" evidence="4">
    <location>
        <begin position="228"/>
        <end position="246"/>
    </location>
</feature>
<dbReference type="SUPFAM" id="SSF103473">
    <property type="entry name" value="MFS general substrate transporter"/>
    <property type="match status" value="1"/>
</dbReference>
<dbReference type="Gene3D" id="1.20.1250.20">
    <property type="entry name" value="MFS general substrate transporter like domains"/>
    <property type="match status" value="2"/>
</dbReference>
<feature type="transmembrane region" description="Helical" evidence="4">
    <location>
        <begin position="364"/>
        <end position="385"/>
    </location>
</feature>
<dbReference type="PANTHER" id="PTHR23528">
    <property type="match status" value="1"/>
</dbReference>
<feature type="transmembrane region" description="Helical" evidence="4">
    <location>
        <begin position="75"/>
        <end position="94"/>
    </location>
</feature>
<dbReference type="InterPro" id="IPR020846">
    <property type="entry name" value="MFS_dom"/>
</dbReference>
<evidence type="ECO:0000256" key="4">
    <source>
        <dbReference type="SAM" id="Phobius"/>
    </source>
</evidence>
<proteinExistence type="predicted"/>
<feature type="transmembrane region" description="Helical" evidence="4">
    <location>
        <begin position="100"/>
        <end position="118"/>
    </location>
</feature>
<feature type="transmembrane region" description="Helical" evidence="4">
    <location>
        <begin position="7"/>
        <end position="24"/>
    </location>
</feature>
<evidence type="ECO:0000256" key="1">
    <source>
        <dbReference type="ARBA" id="ARBA00022692"/>
    </source>
</evidence>
<feature type="transmembrane region" description="Helical" evidence="4">
    <location>
        <begin position="298"/>
        <end position="316"/>
    </location>
</feature>
<evidence type="ECO:0000256" key="2">
    <source>
        <dbReference type="ARBA" id="ARBA00022989"/>
    </source>
</evidence>
<evidence type="ECO:0000313" key="6">
    <source>
        <dbReference type="EMBL" id="ONN26996.1"/>
    </source>
</evidence>
<name>A0ABX3IIH9_9BACT</name>
<protein>
    <submittedName>
        <fullName evidence="6">Sucrose transporter</fullName>
    </submittedName>
</protein>
<accession>A0ABX3IIH9</accession>
<feature type="transmembrane region" description="Helical" evidence="4">
    <location>
        <begin position="322"/>
        <end position="343"/>
    </location>
</feature>
<keyword evidence="3 4" id="KW-0472">Membrane</keyword>
<dbReference type="Pfam" id="PF07690">
    <property type="entry name" value="MFS_1"/>
    <property type="match status" value="1"/>
</dbReference>
<evidence type="ECO:0000259" key="5">
    <source>
        <dbReference type="PROSITE" id="PS50850"/>
    </source>
</evidence>
<feature type="transmembrane region" description="Helical" evidence="4">
    <location>
        <begin position="44"/>
        <end position="63"/>
    </location>
</feature>
<evidence type="ECO:0000256" key="3">
    <source>
        <dbReference type="ARBA" id="ARBA00023136"/>
    </source>
</evidence>
<organism evidence="6 7">
    <name type="scientific">Thermosipho affectus</name>
    <dbReference type="NCBI Taxonomy" id="660294"/>
    <lineage>
        <taxon>Bacteria</taxon>
        <taxon>Thermotogati</taxon>
        <taxon>Thermotogota</taxon>
        <taxon>Thermotogae</taxon>
        <taxon>Thermotogales</taxon>
        <taxon>Fervidobacteriaceae</taxon>
        <taxon>Thermosipho</taxon>
    </lineage>
</organism>
<dbReference type="EMBL" id="LBFC01000020">
    <property type="protein sequence ID" value="ONN26996.1"/>
    <property type="molecule type" value="Genomic_DNA"/>
</dbReference>
<feature type="transmembrane region" description="Helical" evidence="4">
    <location>
        <begin position="266"/>
        <end position="286"/>
    </location>
</feature>
<dbReference type="InterPro" id="IPR036259">
    <property type="entry name" value="MFS_trans_sf"/>
</dbReference>
<sequence>MKNHKKLFLLGFGFFGISILWPLYNAYVPIFLKDFSLSSTSIGFIMTIDNIFAIFMLPLIGVLSDQTRTKLGRRMPYILVGAPLGAIFFSLIPLSRNLHILWFFMLNIILMNFFMALFRSPVIALMPDITPPKFRSQANGIINFMGGLGALLAYFAGKPLYDKNYALPFWVGAIIMVVASLLVVIFIKEDSKYKIKTGDNIKLSNVFSKSFNELKINLKDVFLSEEKSLLMILLSILFWFTGYNALETFFTSYAKFRIGISESTGAFILGFFSLTFMLFSIPAGFIGSKIGRKKTMTIGLLIVTLISMLTVLSVYLLNSPKIITYLLFIYFSLGGMGWAMVNVNSLPTVVDMTSEEKLGGYTGLYYFFSMSANIIAPPVSGFFIDKLGYDSLLYFSIISFILATFTLQYVRKGDVK</sequence>
<dbReference type="CDD" id="cd17313">
    <property type="entry name" value="MFS_SLC45_SUC"/>
    <property type="match status" value="1"/>
</dbReference>
<feature type="transmembrane region" description="Helical" evidence="4">
    <location>
        <begin position="169"/>
        <end position="187"/>
    </location>
</feature>
<dbReference type="RefSeq" id="WP_077198421.1">
    <property type="nucleotide sequence ID" value="NZ_LBFC01000020.1"/>
</dbReference>